<dbReference type="InterPro" id="IPR003339">
    <property type="entry name" value="ABC/ECF_trnsptr_transmembrane"/>
</dbReference>
<reference evidence="7 8" key="1">
    <citation type="submission" date="2018-08" db="EMBL/GenBank/DDBJ databases">
        <title>A genome reference for cultivated species of the human gut microbiota.</title>
        <authorList>
            <person name="Zou Y."/>
            <person name="Xue W."/>
            <person name="Luo G."/>
        </authorList>
    </citation>
    <scope>NUCLEOTIDE SEQUENCE [LARGE SCALE GENOMIC DNA]</scope>
    <source>
        <strain evidence="7 8">AF39-4</strain>
    </source>
</reference>
<evidence type="ECO:0000256" key="3">
    <source>
        <dbReference type="ARBA" id="ARBA00022692"/>
    </source>
</evidence>
<dbReference type="Proteomes" id="UP000284267">
    <property type="component" value="Unassembled WGS sequence"/>
</dbReference>
<protein>
    <submittedName>
        <fullName evidence="7">Energy-coupling factor transporter transmembrane protein EcfT</fullName>
    </submittedName>
</protein>
<feature type="transmembrane region" description="Helical" evidence="6">
    <location>
        <begin position="79"/>
        <end position="98"/>
    </location>
</feature>
<feature type="transmembrane region" description="Helical" evidence="6">
    <location>
        <begin position="250"/>
        <end position="270"/>
    </location>
</feature>
<sequence>MNDHRTEKTELPSWMCQEEDYTPSGDKEAFLTKSTKSVLSVLSKLRFNEGKDGRFSAAPSLKLFYTILFIILTASSKNYLFVLIMCAAVTVRLAFFSAAAIRQILSGTAGAVLISIFLLLPAVFMGNPQTMANITARVYVSVTLVGILSAGTSWNKLTASMRTFHVPALFIFTLDITLKYISVLGEICVDILRSISLRSVGKNPDKARSFSGVLGITFLKSSEMAEEMYAAMCCRGFTGEYEKKQKYEPCVSDIFYILIMAGCAALFIYLNKIAA</sequence>
<keyword evidence="2" id="KW-1003">Cell membrane</keyword>
<keyword evidence="5 6" id="KW-0472">Membrane</keyword>
<keyword evidence="3 6" id="KW-0812">Transmembrane</keyword>
<evidence type="ECO:0000313" key="7">
    <source>
        <dbReference type="EMBL" id="RHK94435.1"/>
    </source>
</evidence>
<evidence type="ECO:0000256" key="6">
    <source>
        <dbReference type="SAM" id="Phobius"/>
    </source>
</evidence>
<feature type="transmembrane region" description="Helical" evidence="6">
    <location>
        <begin position="55"/>
        <end position="72"/>
    </location>
</feature>
<organism evidence="7 8">
    <name type="scientific">Blautia obeum</name>
    <dbReference type="NCBI Taxonomy" id="40520"/>
    <lineage>
        <taxon>Bacteria</taxon>
        <taxon>Bacillati</taxon>
        <taxon>Bacillota</taxon>
        <taxon>Clostridia</taxon>
        <taxon>Lachnospirales</taxon>
        <taxon>Lachnospiraceae</taxon>
        <taxon>Blautia</taxon>
    </lineage>
</organism>
<dbReference type="Pfam" id="PF02361">
    <property type="entry name" value="CbiQ"/>
    <property type="match status" value="1"/>
</dbReference>
<dbReference type="CDD" id="cd16914">
    <property type="entry name" value="EcfT"/>
    <property type="match status" value="1"/>
</dbReference>
<gene>
    <name evidence="7" type="ORF">DW040_12295</name>
</gene>
<dbReference type="AlphaFoldDB" id="A0A415HMH1"/>
<evidence type="ECO:0000256" key="1">
    <source>
        <dbReference type="ARBA" id="ARBA00004141"/>
    </source>
</evidence>
<evidence type="ECO:0000313" key="8">
    <source>
        <dbReference type="Proteomes" id="UP000284267"/>
    </source>
</evidence>
<dbReference type="PANTHER" id="PTHR34857">
    <property type="entry name" value="SLL0384 PROTEIN"/>
    <property type="match status" value="1"/>
</dbReference>
<dbReference type="InterPro" id="IPR051611">
    <property type="entry name" value="ECF_transporter_component"/>
</dbReference>
<feature type="transmembrane region" description="Helical" evidence="6">
    <location>
        <begin position="136"/>
        <end position="154"/>
    </location>
</feature>
<name>A0A415HMH1_9FIRM</name>
<dbReference type="EMBL" id="QROE01000005">
    <property type="protein sequence ID" value="RHK94435.1"/>
    <property type="molecule type" value="Genomic_DNA"/>
</dbReference>
<comment type="subcellular location">
    <subcellularLocation>
        <location evidence="1">Membrane</location>
        <topology evidence="1">Multi-pass membrane protein</topology>
    </subcellularLocation>
</comment>
<keyword evidence="4 6" id="KW-1133">Transmembrane helix</keyword>
<comment type="caution">
    <text evidence="7">The sequence shown here is derived from an EMBL/GenBank/DDBJ whole genome shotgun (WGS) entry which is preliminary data.</text>
</comment>
<evidence type="ECO:0000256" key="2">
    <source>
        <dbReference type="ARBA" id="ARBA00022475"/>
    </source>
</evidence>
<feature type="transmembrane region" description="Helical" evidence="6">
    <location>
        <begin position="104"/>
        <end position="124"/>
    </location>
</feature>
<proteinExistence type="predicted"/>
<dbReference type="PANTHER" id="PTHR34857:SF2">
    <property type="entry name" value="SLL0384 PROTEIN"/>
    <property type="match status" value="1"/>
</dbReference>
<accession>A0A415HMH1</accession>
<evidence type="ECO:0000256" key="5">
    <source>
        <dbReference type="ARBA" id="ARBA00023136"/>
    </source>
</evidence>
<evidence type="ECO:0000256" key="4">
    <source>
        <dbReference type="ARBA" id="ARBA00022989"/>
    </source>
</evidence>
<dbReference type="GO" id="GO:0005886">
    <property type="term" value="C:plasma membrane"/>
    <property type="evidence" value="ECO:0007669"/>
    <property type="project" value="UniProtKB-ARBA"/>
</dbReference>
<dbReference type="RefSeq" id="WP_117753880.1">
    <property type="nucleotide sequence ID" value="NZ_CABJDZ010000005.1"/>
</dbReference>